<accession>A0ABT3TRF2</accession>
<sequence length="180" mass="19355">MTAPRVLGLDLSMTATGVCLPDGSTRTIKTNAKDGDRRLQHIVDQVGIALDDGAHGRDACDLVVMEEAPPGLKGPAIKAIHMVHGAIRLRLVDFKTPYAVVNPTVLKAYATGSTSADKTAMAMAAFKRTGREFADDNQCDAAWLRWAGLDWLGHPEFSLPAAQRDRLTKANWPVPKGNPA</sequence>
<keyword evidence="2" id="KW-1185">Reference proteome</keyword>
<proteinExistence type="predicted"/>
<dbReference type="Proteomes" id="UP001163064">
    <property type="component" value="Unassembled WGS sequence"/>
</dbReference>
<dbReference type="RefSeq" id="WP_266597542.1">
    <property type="nucleotide sequence ID" value="NZ_JAPHNL010000057.1"/>
</dbReference>
<protein>
    <submittedName>
        <fullName evidence="1">Holliday junction endonuclease</fullName>
    </submittedName>
</protein>
<dbReference type="Gene3D" id="3.30.420.10">
    <property type="entry name" value="Ribonuclease H-like superfamily/Ribonuclease H"/>
    <property type="match status" value="1"/>
</dbReference>
<comment type="caution">
    <text evidence="1">The sequence shown here is derived from an EMBL/GenBank/DDBJ whole genome shotgun (WGS) entry which is preliminary data.</text>
</comment>
<keyword evidence="1" id="KW-0255">Endonuclease</keyword>
<organism evidence="1 2">
    <name type="scientific">Streptomyces beihaiensis</name>
    <dbReference type="NCBI Taxonomy" id="2984495"/>
    <lineage>
        <taxon>Bacteria</taxon>
        <taxon>Bacillati</taxon>
        <taxon>Actinomycetota</taxon>
        <taxon>Actinomycetes</taxon>
        <taxon>Kitasatosporales</taxon>
        <taxon>Streptomycetaceae</taxon>
        <taxon>Streptomyces</taxon>
    </lineage>
</organism>
<evidence type="ECO:0000313" key="2">
    <source>
        <dbReference type="Proteomes" id="UP001163064"/>
    </source>
</evidence>
<reference evidence="1" key="1">
    <citation type="submission" date="2022-10" db="EMBL/GenBank/DDBJ databases">
        <title>Streptomyces beihaiensis sp. nov., a chitin degrading actinobacterium, isolated from shrimp pond soil.</title>
        <authorList>
            <person name="Xie J."/>
            <person name="Shen N."/>
        </authorList>
    </citation>
    <scope>NUCLEOTIDE SEQUENCE</scope>
    <source>
        <strain evidence="1">GXMU-J5</strain>
    </source>
</reference>
<dbReference type="InterPro" id="IPR036397">
    <property type="entry name" value="RNaseH_sf"/>
</dbReference>
<dbReference type="InterPro" id="IPR012337">
    <property type="entry name" value="RNaseH-like_sf"/>
</dbReference>
<dbReference type="GO" id="GO:0004519">
    <property type="term" value="F:endonuclease activity"/>
    <property type="evidence" value="ECO:0007669"/>
    <property type="project" value="UniProtKB-KW"/>
</dbReference>
<keyword evidence="1" id="KW-0540">Nuclease</keyword>
<gene>
    <name evidence="1" type="ORF">OFY01_07455</name>
</gene>
<dbReference type="EMBL" id="JAPHNL010000057">
    <property type="protein sequence ID" value="MCX3059606.1"/>
    <property type="molecule type" value="Genomic_DNA"/>
</dbReference>
<dbReference type="SUPFAM" id="SSF53098">
    <property type="entry name" value="Ribonuclease H-like"/>
    <property type="match status" value="1"/>
</dbReference>
<name>A0ABT3TRF2_9ACTN</name>
<keyword evidence="1" id="KW-0378">Hydrolase</keyword>
<evidence type="ECO:0000313" key="1">
    <source>
        <dbReference type="EMBL" id="MCX3059606.1"/>
    </source>
</evidence>